<keyword evidence="3" id="KW-1185">Reference proteome</keyword>
<feature type="coiled-coil region" evidence="1">
    <location>
        <begin position="7"/>
        <end position="34"/>
    </location>
</feature>
<name>A0A7G9LAE0_9FLAO</name>
<evidence type="ECO:0000256" key="1">
    <source>
        <dbReference type="SAM" id="Coils"/>
    </source>
</evidence>
<reference evidence="2 3" key="1">
    <citation type="submission" date="2020-08" db="EMBL/GenBank/DDBJ databases">
        <title>Polaribacter sp. L12M9 isolated from gut of the Korean scallop.</title>
        <authorList>
            <person name="Jeong Y.S."/>
        </authorList>
    </citation>
    <scope>NUCLEOTIDE SEQUENCE [LARGE SCALE GENOMIC DNA]</scope>
    <source>
        <strain evidence="2 3">L12M9</strain>
    </source>
</reference>
<protein>
    <recommendedName>
        <fullName evidence="4">Glutaminyl-tRNA synthetase</fullName>
    </recommendedName>
</protein>
<dbReference type="EMBL" id="CP060695">
    <property type="protein sequence ID" value="QNM85589.1"/>
    <property type="molecule type" value="Genomic_DNA"/>
</dbReference>
<proteinExistence type="predicted"/>
<organism evidence="2 3">
    <name type="scientific">Polaribacter pectinis</name>
    <dbReference type="NCBI Taxonomy" id="2738844"/>
    <lineage>
        <taxon>Bacteria</taxon>
        <taxon>Pseudomonadati</taxon>
        <taxon>Bacteroidota</taxon>
        <taxon>Flavobacteriia</taxon>
        <taxon>Flavobacteriales</taxon>
        <taxon>Flavobacteriaceae</taxon>
    </lineage>
</organism>
<dbReference type="AlphaFoldDB" id="A0A7G9LAE0"/>
<sequence length="66" mass="7867">MKNYQNFEEIDRDLKKLSLERKIALEELKIVKSDFEESLRPLSMLQSVFKFASKYGVLLLVKKIFK</sequence>
<dbReference type="RefSeq" id="WP_187482492.1">
    <property type="nucleotide sequence ID" value="NZ_CP060695.1"/>
</dbReference>
<accession>A0A7G9LAE0</accession>
<evidence type="ECO:0008006" key="4">
    <source>
        <dbReference type="Google" id="ProtNLM"/>
    </source>
</evidence>
<dbReference type="KEGG" id="ppec:H9W90_00250"/>
<dbReference type="Proteomes" id="UP000515808">
    <property type="component" value="Chromosome"/>
</dbReference>
<evidence type="ECO:0000313" key="2">
    <source>
        <dbReference type="EMBL" id="QNM85589.1"/>
    </source>
</evidence>
<evidence type="ECO:0000313" key="3">
    <source>
        <dbReference type="Proteomes" id="UP000515808"/>
    </source>
</evidence>
<gene>
    <name evidence="2" type="ORF">H9W90_00250</name>
</gene>
<keyword evidence="1" id="KW-0175">Coiled coil</keyword>